<organism evidence="1 2">
    <name type="scientific">Phytophthora nicotianae (strain INRA-310)</name>
    <name type="common">Phytophthora parasitica</name>
    <dbReference type="NCBI Taxonomy" id="761204"/>
    <lineage>
        <taxon>Eukaryota</taxon>
        <taxon>Sar</taxon>
        <taxon>Stramenopiles</taxon>
        <taxon>Oomycota</taxon>
        <taxon>Peronosporomycetes</taxon>
        <taxon>Peronosporales</taxon>
        <taxon>Peronosporaceae</taxon>
        <taxon>Phytophthora</taxon>
    </lineage>
</organism>
<dbReference type="EMBL" id="KI669621">
    <property type="protein sequence ID" value="ETN01866.1"/>
    <property type="molecule type" value="Genomic_DNA"/>
</dbReference>
<proteinExistence type="predicted"/>
<gene>
    <name evidence="1" type="ORF">PPTG_23973</name>
</gene>
<protein>
    <submittedName>
        <fullName evidence="1">Uncharacterized protein</fullName>
    </submittedName>
</protein>
<accession>W2PMN0</accession>
<dbReference type="RefSeq" id="XP_008912767.1">
    <property type="nucleotide sequence ID" value="XM_008914519.1"/>
</dbReference>
<reference evidence="2" key="1">
    <citation type="submission" date="2011-12" db="EMBL/GenBank/DDBJ databases">
        <authorList>
            <consortium name="The Broad Institute Genome Sequencing Platform"/>
            <person name="Russ C."/>
            <person name="Tyler B."/>
            <person name="Panabieres F."/>
            <person name="Shan W."/>
            <person name="Tripathy S."/>
            <person name="Grunwald N."/>
            <person name="Machado M."/>
            <person name="Young S.K."/>
            <person name="Zeng Q."/>
            <person name="Gargeya S."/>
            <person name="Fitzgerald M."/>
            <person name="Haas B."/>
            <person name="Abouelleil A."/>
            <person name="Alvarado L."/>
            <person name="Arachchi H.M."/>
            <person name="Berlin A."/>
            <person name="Chapman S.B."/>
            <person name="Gearin G."/>
            <person name="Goldberg J."/>
            <person name="Griggs A."/>
            <person name="Gujja S."/>
            <person name="Hansen M."/>
            <person name="Heiman D."/>
            <person name="Howarth C."/>
            <person name="Larimer J."/>
            <person name="Lui A."/>
            <person name="MacDonald P.J.P."/>
            <person name="McCowen C."/>
            <person name="Montmayeur A."/>
            <person name="Murphy C."/>
            <person name="Neiman D."/>
            <person name="Pearson M."/>
            <person name="Priest M."/>
            <person name="Roberts A."/>
            <person name="Saif S."/>
            <person name="Shea T."/>
            <person name="Sisk P."/>
            <person name="Stolte C."/>
            <person name="Sykes S."/>
            <person name="Wortman J."/>
            <person name="Nusbaum C."/>
            <person name="Birren B."/>
        </authorList>
    </citation>
    <scope>NUCLEOTIDE SEQUENCE [LARGE SCALE GENOMIC DNA]</scope>
    <source>
        <strain evidence="2">INRA-310</strain>
    </source>
</reference>
<evidence type="ECO:0000313" key="2">
    <source>
        <dbReference type="Proteomes" id="UP000018817"/>
    </source>
</evidence>
<dbReference type="AlphaFoldDB" id="W2PMN0"/>
<dbReference type="VEuPathDB" id="FungiDB:PPTG_23973"/>
<reference evidence="1 2" key="2">
    <citation type="submission" date="2013-11" db="EMBL/GenBank/DDBJ databases">
        <title>The Genome Sequence of Phytophthora parasitica INRA-310.</title>
        <authorList>
            <consortium name="The Broad Institute Genomics Platform"/>
            <person name="Russ C."/>
            <person name="Tyler B."/>
            <person name="Panabieres F."/>
            <person name="Shan W."/>
            <person name="Tripathy S."/>
            <person name="Grunwald N."/>
            <person name="Machado M."/>
            <person name="Johnson C.S."/>
            <person name="Arredondo F."/>
            <person name="Hong C."/>
            <person name="Coffey M."/>
            <person name="Young S.K."/>
            <person name="Zeng Q."/>
            <person name="Gargeya S."/>
            <person name="Fitzgerald M."/>
            <person name="Abouelleil A."/>
            <person name="Alvarado L."/>
            <person name="Chapman S.B."/>
            <person name="Gainer-Dewar J."/>
            <person name="Goldberg J."/>
            <person name="Griggs A."/>
            <person name="Gujja S."/>
            <person name="Hansen M."/>
            <person name="Howarth C."/>
            <person name="Imamovic A."/>
            <person name="Ireland A."/>
            <person name="Larimer J."/>
            <person name="McCowan C."/>
            <person name="Murphy C."/>
            <person name="Pearson M."/>
            <person name="Poon T.W."/>
            <person name="Priest M."/>
            <person name="Roberts A."/>
            <person name="Saif S."/>
            <person name="Shea T."/>
            <person name="Sykes S."/>
            <person name="Wortman J."/>
            <person name="Nusbaum C."/>
            <person name="Birren B."/>
        </authorList>
    </citation>
    <scope>NUCLEOTIDE SEQUENCE [LARGE SCALE GENOMIC DNA]</scope>
    <source>
        <strain evidence="1 2">INRA-310</strain>
    </source>
</reference>
<sequence length="120" mass="13862">MNDPVRKLRGMPSVSARDGISDTFADLHTNIQEHYWNRGFLTLVEVTGQKLWFKKSESVDELKLHSMKIIPAMEIAAMFYNPVYWPQDTSPTLTHMHKTKMNNEARNTSFTRVGKHLVSI</sequence>
<evidence type="ECO:0000313" key="1">
    <source>
        <dbReference type="EMBL" id="ETN01866.1"/>
    </source>
</evidence>
<dbReference type="GeneID" id="20192572"/>
<dbReference type="Proteomes" id="UP000018817">
    <property type="component" value="Unassembled WGS sequence"/>
</dbReference>
<name>W2PMN0_PHYN3</name>